<accession>A0A291AYL2</accession>
<reference evidence="1 2" key="1">
    <citation type="submission" date="2017-05" db="EMBL/GenBank/DDBJ databases">
        <title>The isolation and characterization of 16 novel Shigella-infecting phages from the environment.</title>
        <authorList>
            <person name="Doore S.M."/>
            <person name="Schrad J.R."/>
            <person name="Dover J.A."/>
            <person name="Parent K.N."/>
        </authorList>
    </citation>
    <scope>NUCLEOTIDE SEQUENCE [LARGE SCALE GENOMIC DNA]</scope>
</reference>
<gene>
    <name evidence="1" type="ORF">Sd1_gp61</name>
</gene>
<organism evidence="1 2">
    <name type="scientific">Shigella phage Sd1</name>
    <dbReference type="NCBI Taxonomy" id="2024313"/>
    <lineage>
        <taxon>Viruses</taxon>
        <taxon>Duplodnaviria</taxon>
        <taxon>Heunggongvirae</taxon>
        <taxon>Uroviricota</taxon>
        <taxon>Caudoviricetes</taxon>
        <taxon>Drexlerviridae</taxon>
        <taxon>Rogunavirinae</taxon>
        <taxon>Wilsonroadvirus</taxon>
        <taxon>Wilsonroadvirus Sd1</taxon>
    </lineage>
</organism>
<proteinExistence type="predicted"/>
<name>A0A291AYL2_9CAUD</name>
<keyword evidence="2" id="KW-1185">Reference proteome</keyword>
<evidence type="ECO:0000313" key="2">
    <source>
        <dbReference type="Proteomes" id="UP000226171"/>
    </source>
</evidence>
<sequence>MANTVIFTLMNASNYMKDMASQLGAMEMSLVSAFLKSVRIDI</sequence>
<dbReference type="EMBL" id="MF158042">
    <property type="protein sequence ID" value="ATE86127.1"/>
    <property type="molecule type" value="Genomic_DNA"/>
</dbReference>
<dbReference type="Proteomes" id="UP000226171">
    <property type="component" value="Segment"/>
</dbReference>
<protein>
    <submittedName>
        <fullName evidence="1">Uncharacterized protein</fullName>
    </submittedName>
</protein>
<evidence type="ECO:0000313" key="1">
    <source>
        <dbReference type="EMBL" id="ATE86127.1"/>
    </source>
</evidence>